<evidence type="ECO:0000313" key="4">
    <source>
        <dbReference type="EMBL" id="GER92161.1"/>
    </source>
</evidence>
<protein>
    <submittedName>
        <fullName evidence="4">Putative lipase LipH</fullName>
    </submittedName>
</protein>
<comment type="similarity">
    <text evidence="1">Belongs to the 'GDXG' lipolytic enzyme family.</text>
</comment>
<keyword evidence="5" id="KW-1185">Reference proteome</keyword>
<dbReference type="AlphaFoldDB" id="A0A5J4L077"/>
<dbReference type="InterPro" id="IPR029058">
    <property type="entry name" value="AB_hydrolase_fold"/>
</dbReference>
<organism evidence="4 5">
    <name type="scientific">Dictyobacter vulcani</name>
    <dbReference type="NCBI Taxonomy" id="2607529"/>
    <lineage>
        <taxon>Bacteria</taxon>
        <taxon>Bacillati</taxon>
        <taxon>Chloroflexota</taxon>
        <taxon>Ktedonobacteria</taxon>
        <taxon>Ktedonobacterales</taxon>
        <taxon>Dictyobacteraceae</taxon>
        <taxon>Dictyobacter</taxon>
    </lineage>
</organism>
<dbReference type="EMBL" id="BKZW01000006">
    <property type="protein sequence ID" value="GER92161.1"/>
    <property type="molecule type" value="Genomic_DNA"/>
</dbReference>
<accession>A0A5J4L077</accession>
<reference evidence="4 5" key="1">
    <citation type="submission" date="2019-10" db="EMBL/GenBank/DDBJ databases">
        <title>Dictyobacter vulcani sp. nov., within the class Ktedonobacteria, isolated from soil of volcanic Mt. Zao.</title>
        <authorList>
            <person name="Zheng Y."/>
            <person name="Wang C.M."/>
            <person name="Sakai Y."/>
            <person name="Abe K."/>
            <person name="Yokota A."/>
            <person name="Yabe S."/>
        </authorList>
    </citation>
    <scope>NUCLEOTIDE SEQUENCE [LARGE SCALE GENOMIC DNA]</scope>
    <source>
        <strain evidence="4 5">W12</strain>
    </source>
</reference>
<dbReference type="PANTHER" id="PTHR48081">
    <property type="entry name" value="AB HYDROLASE SUPERFAMILY PROTEIN C4A8.06C"/>
    <property type="match status" value="1"/>
</dbReference>
<name>A0A5J4L077_9CHLR</name>
<dbReference type="RefSeq" id="WP_151759713.1">
    <property type="nucleotide sequence ID" value="NZ_BKZW01000006.1"/>
</dbReference>
<keyword evidence="2" id="KW-0378">Hydrolase</keyword>
<dbReference type="SUPFAM" id="SSF53474">
    <property type="entry name" value="alpha/beta-Hydrolases"/>
    <property type="match status" value="1"/>
</dbReference>
<evidence type="ECO:0000256" key="1">
    <source>
        <dbReference type="ARBA" id="ARBA00010515"/>
    </source>
</evidence>
<dbReference type="FunFam" id="3.40.50.1820:FF:000089">
    <property type="entry name" value="Alpha/beta hydrolase"/>
    <property type="match status" value="1"/>
</dbReference>
<dbReference type="Proteomes" id="UP000326912">
    <property type="component" value="Unassembled WGS sequence"/>
</dbReference>
<sequence>MPVDSQTQIMLDQLKAFNFSLTGNKTPEEARELVRTMLQALSYTPEPVKQSENRTIPGPGGELPIRVYTPEGSGPFPIVLYFHGGGWVIGDLDSEDDICRSLTNHVGCVVVSVDYRLAPEHKFPAAPEDCYAALQWVATHTDEIHGDPTRIAVAGTSAGGNLAAVVAQMTRDRQGPRLAMQVLYVPATNGYMNSPSIEENANGYMLTKADMHWFSHHYINSETDKSNPLLSPILAESLAGLAPALIFTAEYDPLRDEGELYGQKLQAAGVPTTISRRSGAIHGFMVPTQMEPVLEQSVAALTKAFATE</sequence>
<dbReference type="InterPro" id="IPR013094">
    <property type="entry name" value="AB_hydrolase_3"/>
</dbReference>
<dbReference type="GO" id="GO:0016787">
    <property type="term" value="F:hydrolase activity"/>
    <property type="evidence" value="ECO:0007669"/>
    <property type="project" value="UniProtKB-KW"/>
</dbReference>
<comment type="caution">
    <text evidence="4">The sequence shown here is derived from an EMBL/GenBank/DDBJ whole genome shotgun (WGS) entry which is preliminary data.</text>
</comment>
<dbReference type="Gene3D" id="3.40.50.1820">
    <property type="entry name" value="alpha/beta hydrolase"/>
    <property type="match status" value="1"/>
</dbReference>
<evidence type="ECO:0000256" key="2">
    <source>
        <dbReference type="ARBA" id="ARBA00022801"/>
    </source>
</evidence>
<dbReference type="PANTHER" id="PTHR48081:SF8">
    <property type="entry name" value="ALPHA_BETA HYDROLASE FOLD-3 DOMAIN-CONTAINING PROTEIN-RELATED"/>
    <property type="match status" value="1"/>
</dbReference>
<feature type="domain" description="Alpha/beta hydrolase fold-3" evidence="3">
    <location>
        <begin position="79"/>
        <end position="285"/>
    </location>
</feature>
<dbReference type="InterPro" id="IPR050300">
    <property type="entry name" value="GDXG_lipolytic_enzyme"/>
</dbReference>
<evidence type="ECO:0000313" key="5">
    <source>
        <dbReference type="Proteomes" id="UP000326912"/>
    </source>
</evidence>
<dbReference type="Pfam" id="PF07859">
    <property type="entry name" value="Abhydrolase_3"/>
    <property type="match status" value="1"/>
</dbReference>
<proteinExistence type="inferred from homology"/>
<gene>
    <name evidence="4" type="ORF">KDW_63230</name>
</gene>
<evidence type="ECO:0000259" key="3">
    <source>
        <dbReference type="Pfam" id="PF07859"/>
    </source>
</evidence>